<keyword evidence="1" id="KW-1133">Transmembrane helix</keyword>
<dbReference type="EMBL" id="UINC01013237">
    <property type="protein sequence ID" value="SVA57331.1"/>
    <property type="molecule type" value="Genomic_DNA"/>
</dbReference>
<evidence type="ECO:0000256" key="1">
    <source>
        <dbReference type="SAM" id="Phobius"/>
    </source>
</evidence>
<keyword evidence="1" id="KW-0812">Transmembrane</keyword>
<reference evidence="2" key="1">
    <citation type="submission" date="2018-05" db="EMBL/GenBank/DDBJ databases">
        <authorList>
            <person name="Lanie J.A."/>
            <person name="Ng W.-L."/>
            <person name="Kazmierczak K.M."/>
            <person name="Andrzejewski T.M."/>
            <person name="Davidsen T.M."/>
            <person name="Wayne K.J."/>
            <person name="Tettelin H."/>
            <person name="Glass J.I."/>
            <person name="Rusch D."/>
            <person name="Podicherti R."/>
            <person name="Tsui H.-C.T."/>
            <person name="Winkler M.E."/>
        </authorList>
    </citation>
    <scope>NUCLEOTIDE SEQUENCE</scope>
</reference>
<proteinExistence type="predicted"/>
<accession>A0A381WYJ0</accession>
<gene>
    <name evidence="2" type="ORF">METZ01_LOCUS110185</name>
</gene>
<feature type="transmembrane region" description="Helical" evidence="1">
    <location>
        <begin position="34"/>
        <end position="53"/>
    </location>
</feature>
<keyword evidence="1" id="KW-0472">Membrane</keyword>
<feature type="transmembrane region" description="Helical" evidence="1">
    <location>
        <begin position="74"/>
        <end position="107"/>
    </location>
</feature>
<protein>
    <recommendedName>
        <fullName evidence="3">ABC-2 type transporter domain-containing protein</fullName>
    </recommendedName>
</protein>
<feature type="transmembrane region" description="Helical" evidence="1">
    <location>
        <begin position="113"/>
        <end position="136"/>
    </location>
</feature>
<evidence type="ECO:0008006" key="3">
    <source>
        <dbReference type="Google" id="ProtNLM"/>
    </source>
</evidence>
<organism evidence="2">
    <name type="scientific">marine metagenome</name>
    <dbReference type="NCBI Taxonomy" id="408172"/>
    <lineage>
        <taxon>unclassified sequences</taxon>
        <taxon>metagenomes</taxon>
        <taxon>ecological metagenomes</taxon>
    </lineage>
</organism>
<dbReference type="AlphaFoldDB" id="A0A381WYJ0"/>
<sequence>MLLPIMLHLLIIVPMANLVESPLNNISYEKWVYPGLLVLIGIISLIPILYRDLFDFRIHKKAIMYMTLAPISKLKLIIGILVGAILESLIFVIIGLLVLFFVTGIILNWKDYLIIFGFIIIINTLVGSFITTLALLTARIFSFIFILMIFFCYVLFGSGMIVPLDFFPDQLEVLIQYLPLNVMIHELQLVIFMGVFHWIPMSILVFIIFPWTYINSEIFRRKLNQ</sequence>
<evidence type="ECO:0000313" key="2">
    <source>
        <dbReference type="EMBL" id="SVA57331.1"/>
    </source>
</evidence>
<feature type="transmembrane region" description="Helical" evidence="1">
    <location>
        <begin position="187"/>
        <end position="214"/>
    </location>
</feature>
<feature type="transmembrane region" description="Helical" evidence="1">
    <location>
        <begin position="143"/>
        <end position="167"/>
    </location>
</feature>
<name>A0A381WYJ0_9ZZZZ</name>